<dbReference type="AlphaFoldDB" id="A0A5J9U640"/>
<comment type="caution">
    <text evidence="3">The sequence shown here is derived from an EMBL/GenBank/DDBJ whole genome shotgun (WGS) entry which is preliminary data.</text>
</comment>
<dbReference type="PANTHER" id="PTHR33286:SF24">
    <property type="entry name" value="BIFUNCTIONAL INHIBITOR_PLANT LIPID TRANSFER PROTEIN_SEED STORAGE HELICAL DOMAIN-CONTAINING PROTEIN"/>
    <property type="match status" value="1"/>
</dbReference>
<feature type="domain" description="Bifunctional inhibitor/plant lipid transfer protein/seed storage helical" evidence="2">
    <location>
        <begin position="13"/>
        <end position="106"/>
    </location>
</feature>
<evidence type="ECO:0000259" key="2">
    <source>
        <dbReference type="Pfam" id="PF14368"/>
    </source>
</evidence>
<evidence type="ECO:0000313" key="3">
    <source>
        <dbReference type="EMBL" id="TVU19113.1"/>
    </source>
</evidence>
<feature type="signal peptide" evidence="1">
    <location>
        <begin position="1"/>
        <end position="25"/>
    </location>
</feature>
<reference evidence="3 4" key="1">
    <citation type="journal article" date="2019" name="Sci. Rep.">
        <title>A high-quality genome of Eragrostis curvula grass provides insights into Poaceae evolution and supports new strategies to enhance forage quality.</title>
        <authorList>
            <person name="Carballo J."/>
            <person name="Santos B.A.C.M."/>
            <person name="Zappacosta D."/>
            <person name="Garbus I."/>
            <person name="Selva J.P."/>
            <person name="Gallo C.A."/>
            <person name="Diaz A."/>
            <person name="Albertini E."/>
            <person name="Caccamo M."/>
            <person name="Echenique V."/>
        </authorList>
    </citation>
    <scope>NUCLEOTIDE SEQUENCE [LARGE SCALE GENOMIC DNA]</scope>
    <source>
        <strain evidence="4">cv. Victoria</strain>
        <tissue evidence="3">Leaf</tissue>
    </source>
</reference>
<sequence length="134" mass="14925">MAIKVFKLVVLGLVVIMLTTRTTIGEQDCQKEKSLVKHVCEGSIKIRGPYVPPTAPCRRAVEALEASDMLCICRKFTHLDEITISMTKFVELARDCNKPLPAGTKCGSKYMMLLAFLVGNCCRHHQERNNNGSL</sequence>
<name>A0A5J9U640_9POAL</name>
<feature type="non-terminal residue" evidence="3">
    <location>
        <position position="1"/>
    </location>
</feature>
<dbReference type="Pfam" id="PF14368">
    <property type="entry name" value="LTP_2"/>
    <property type="match status" value="1"/>
</dbReference>
<dbReference type="EMBL" id="RWGY01000029">
    <property type="protein sequence ID" value="TVU19113.1"/>
    <property type="molecule type" value="Genomic_DNA"/>
</dbReference>
<dbReference type="OrthoDB" id="653734at2759"/>
<evidence type="ECO:0000256" key="1">
    <source>
        <dbReference type="SAM" id="SignalP"/>
    </source>
</evidence>
<dbReference type="PANTHER" id="PTHR33286">
    <property type="entry name" value="BIFUNCTIONAL INHIBITOR/LIPID-TRANSFER PROTEIN/SEED STORAGE 2S ALBUMIN SUPERFAMILY PROTEIN"/>
    <property type="match status" value="1"/>
</dbReference>
<keyword evidence="4" id="KW-1185">Reference proteome</keyword>
<dbReference type="InterPro" id="IPR016140">
    <property type="entry name" value="Bifunc_inhib/LTP/seed_store"/>
</dbReference>
<organism evidence="3 4">
    <name type="scientific">Eragrostis curvula</name>
    <name type="common">weeping love grass</name>
    <dbReference type="NCBI Taxonomy" id="38414"/>
    <lineage>
        <taxon>Eukaryota</taxon>
        <taxon>Viridiplantae</taxon>
        <taxon>Streptophyta</taxon>
        <taxon>Embryophyta</taxon>
        <taxon>Tracheophyta</taxon>
        <taxon>Spermatophyta</taxon>
        <taxon>Magnoliopsida</taxon>
        <taxon>Liliopsida</taxon>
        <taxon>Poales</taxon>
        <taxon>Poaceae</taxon>
        <taxon>PACMAD clade</taxon>
        <taxon>Chloridoideae</taxon>
        <taxon>Eragrostideae</taxon>
        <taxon>Eragrostidinae</taxon>
        <taxon>Eragrostis</taxon>
    </lineage>
</organism>
<accession>A0A5J9U640</accession>
<feature type="chain" id="PRO_5023938001" description="Bifunctional inhibitor/plant lipid transfer protein/seed storage helical domain-containing protein" evidence="1">
    <location>
        <begin position="26"/>
        <end position="134"/>
    </location>
</feature>
<proteinExistence type="predicted"/>
<dbReference type="Gramene" id="TVU19113">
    <property type="protein sequence ID" value="TVU19113"/>
    <property type="gene ID" value="EJB05_35247"/>
</dbReference>
<evidence type="ECO:0000313" key="4">
    <source>
        <dbReference type="Proteomes" id="UP000324897"/>
    </source>
</evidence>
<dbReference type="Proteomes" id="UP000324897">
    <property type="component" value="Chromosome 7"/>
</dbReference>
<keyword evidence="1" id="KW-0732">Signal</keyword>
<gene>
    <name evidence="3" type="ORF">EJB05_35247</name>
</gene>
<protein>
    <recommendedName>
        <fullName evidence="2">Bifunctional inhibitor/plant lipid transfer protein/seed storage helical domain-containing protein</fullName>
    </recommendedName>
</protein>